<reference evidence="2" key="1">
    <citation type="submission" date="2020-01" db="EMBL/GenBank/DDBJ databases">
        <authorList>
            <consortium name="DOE Joint Genome Institute"/>
            <person name="Haridas S."/>
            <person name="Albert R."/>
            <person name="Binder M."/>
            <person name="Bloem J."/>
            <person name="Labutti K."/>
            <person name="Salamov A."/>
            <person name="Andreopoulos B."/>
            <person name="Baker S.E."/>
            <person name="Barry K."/>
            <person name="Bills G."/>
            <person name="Bluhm B.H."/>
            <person name="Cannon C."/>
            <person name="Castanera R."/>
            <person name="Culley D.E."/>
            <person name="Daum C."/>
            <person name="Ezra D."/>
            <person name="Gonzalez J.B."/>
            <person name="Henrissat B."/>
            <person name="Kuo A."/>
            <person name="Liang C."/>
            <person name="Lipzen A."/>
            <person name="Lutzoni F."/>
            <person name="Magnuson J."/>
            <person name="Mondo S."/>
            <person name="Nolan M."/>
            <person name="Ohm R."/>
            <person name="Pangilinan J."/>
            <person name="Park H.-J."/>
            <person name="Ramirez L."/>
            <person name="Alfaro M."/>
            <person name="Sun H."/>
            <person name="Tritt A."/>
            <person name="Yoshinaga Y."/>
            <person name="Zwiers L.-H."/>
            <person name="Turgeon B.G."/>
            <person name="Goodwin S.B."/>
            <person name="Spatafora J.W."/>
            <person name="Crous P.W."/>
            <person name="Grigoriev I.V."/>
        </authorList>
    </citation>
    <scope>NUCLEOTIDE SEQUENCE</scope>
    <source>
        <strain evidence="2">P77</strain>
    </source>
</reference>
<proteinExistence type="predicted"/>
<sequence>MVPINYRDATWTKERLADRLRNHEIFKNHNMQSIPHTTTHENLISALLRFDRQLAHDNDNNKEDTIEIPRPFVYDGYTMNPYLRRMAATADIKNSHAKKKHDLTAALTVWDQKNAPRLAALMVNEELYKKPAGGGSGENDEKSAGGSGKNNEKPGKESGGKNKKGKHRLEKKFPNASPGGYSDPAQAWNSPAYHQVYEEVYSETETEESRTNIEQLGADGYLKRKEKQRIRDGNPEPEVWDGTDNYKEDKRYNNLYKFKSRRKPAKKNWEDREK</sequence>
<protein>
    <submittedName>
        <fullName evidence="2">Uncharacterized protein</fullName>
    </submittedName>
</protein>
<feature type="compositionally biased region" description="Basic and acidic residues" evidence="1">
    <location>
        <begin position="150"/>
        <end position="160"/>
    </location>
</feature>
<dbReference type="Proteomes" id="UP000800040">
    <property type="component" value="Unassembled WGS sequence"/>
</dbReference>
<accession>A0A6A5JVX2</accession>
<feature type="compositionally biased region" description="Basic residues" evidence="1">
    <location>
        <begin position="161"/>
        <end position="170"/>
    </location>
</feature>
<feature type="region of interest" description="Disordered" evidence="1">
    <location>
        <begin position="130"/>
        <end position="187"/>
    </location>
</feature>
<evidence type="ECO:0000256" key="1">
    <source>
        <dbReference type="SAM" id="MobiDB-lite"/>
    </source>
</evidence>
<feature type="region of interest" description="Disordered" evidence="1">
    <location>
        <begin position="217"/>
        <end position="246"/>
    </location>
</feature>
<keyword evidence="3" id="KW-1185">Reference proteome</keyword>
<name>A0A6A5JVX2_9PLEO</name>
<dbReference type="EMBL" id="ML975514">
    <property type="protein sequence ID" value="KAF1828658.1"/>
    <property type="molecule type" value="Genomic_DNA"/>
</dbReference>
<organism evidence="2 3">
    <name type="scientific">Decorospora gaudefroyi</name>
    <dbReference type="NCBI Taxonomy" id="184978"/>
    <lineage>
        <taxon>Eukaryota</taxon>
        <taxon>Fungi</taxon>
        <taxon>Dikarya</taxon>
        <taxon>Ascomycota</taxon>
        <taxon>Pezizomycotina</taxon>
        <taxon>Dothideomycetes</taxon>
        <taxon>Pleosporomycetidae</taxon>
        <taxon>Pleosporales</taxon>
        <taxon>Pleosporineae</taxon>
        <taxon>Pleosporaceae</taxon>
        <taxon>Decorospora</taxon>
    </lineage>
</organism>
<evidence type="ECO:0000313" key="2">
    <source>
        <dbReference type="EMBL" id="KAF1828658.1"/>
    </source>
</evidence>
<dbReference type="AlphaFoldDB" id="A0A6A5JVX2"/>
<gene>
    <name evidence="2" type="ORF">BDW02DRAFT_603233</name>
</gene>
<evidence type="ECO:0000313" key="3">
    <source>
        <dbReference type="Proteomes" id="UP000800040"/>
    </source>
</evidence>